<keyword evidence="7" id="KW-0963">Cytoplasm</keyword>
<keyword evidence="2 7" id="KW-0819">tRNA processing</keyword>
<evidence type="ECO:0000256" key="5">
    <source>
        <dbReference type="ARBA" id="ARBA00023315"/>
    </source>
</evidence>
<feature type="binding site" evidence="7">
    <location>
        <position position="115"/>
    </location>
    <ligand>
        <name>Fe cation</name>
        <dbReference type="ChEBI" id="CHEBI:24875"/>
    </ligand>
</feature>
<evidence type="ECO:0000256" key="7">
    <source>
        <dbReference type="HAMAP-Rule" id="MF_01445"/>
    </source>
</evidence>
<dbReference type="PRINTS" id="PR00789">
    <property type="entry name" value="OSIALOPTASE"/>
</dbReference>
<comment type="similarity">
    <text evidence="7">Belongs to the KAE1 / TsaD family.</text>
</comment>
<dbReference type="InterPro" id="IPR017861">
    <property type="entry name" value="KAE1/TsaD"/>
</dbReference>
<evidence type="ECO:0000313" key="9">
    <source>
        <dbReference type="EMBL" id="MEN3226802.1"/>
    </source>
</evidence>
<feature type="binding site" evidence="7">
    <location>
        <begin position="137"/>
        <end position="141"/>
    </location>
    <ligand>
        <name>substrate</name>
    </ligand>
</feature>
<comment type="catalytic activity">
    <reaction evidence="6 7">
        <text>L-threonylcarbamoyladenylate + adenosine(37) in tRNA = N(6)-L-threonylcarbamoyladenosine(37) in tRNA + AMP + H(+)</text>
        <dbReference type="Rhea" id="RHEA:37059"/>
        <dbReference type="Rhea" id="RHEA-COMP:10162"/>
        <dbReference type="Rhea" id="RHEA-COMP:10163"/>
        <dbReference type="ChEBI" id="CHEBI:15378"/>
        <dbReference type="ChEBI" id="CHEBI:73682"/>
        <dbReference type="ChEBI" id="CHEBI:74411"/>
        <dbReference type="ChEBI" id="CHEBI:74418"/>
        <dbReference type="ChEBI" id="CHEBI:456215"/>
        <dbReference type="EC" id="2.3.1.234"/>
    </reaction>
</comment>
<feature type="binding site" evidence="7">
    <location>
        <position position="119"/>
    </location>
    <ligand>
        <name>Fe cation</name>
        <dbReference type="ChEBI" id="CHEBI:24875"/>
    </ligand>
</feature>
<feature type="binding site" evidence="7">
    <location>
        <position position="187"/>
    </location>
    <ligand>
        <name>substrate</name>
    </ligand>
</feature>
<dbReference type="InterPro" id="IPR000905">
    <property type="entry name" value="Gcp-like_dom"/>
</dbReference>
<dbReference type="Gene3D" id="3.30.420.40">
    <property type="match status" value="2"/>
</dbReference>
<evidence type="ECO:0000259" key="8">
    <source>
        <dbReference type="Pfam" id="PF00814"/>
    </source>
</evidence>
<keyword evidence="10" id="KW-1185">Reference proteome</keyword>
<keyword evidence="5 7" id="KW-0012">Acyltransferase</keyword>
<dbReference type="RefSeq" id="WP_200670719.1">
    <property type="nucleotide sequence ID" value="NZ_JACWCW010000017.1"/>
</dbReference>
<dbReference type="HAMAP" id="MF_01445">
    <property type="entry name" value="TsaD"/>
    <property type="match status" value="1"/>
</dbReference>
<dbReference type="Pfam" id="PF00814">
    <property type="entry name" value="TsaD"/>
    <property type="match status" value="1"/>
</dbReference>
<dbReference type="SUPFAM" id="SSF53067">
    <property type="entry name" value="Actin-like ATPase domain"/>
    <property type="match status" value="2"/>
</dbReference>
<feature type="binding site" evidence="7">
    <location>
        <position position="170"/>
    </location>
    <ligand>
        <name>substrate</name>
    </ligand>
</feature>
<accession>A0ABU9Z657</accession>
<dbReference type="NCBIfam" id="TIGR03723">
    <property type="entry name" value="T6A_TsaD_YgjD"/>
    <property type="match status" value="1"/>
</dbReference>
<proteinExistence type="inferred from homology"/>
<keyword evidence="1 7" id="KW-0808">Transferase</keyword>
<comment type="cofactor">
    <cofactor evidence="7">
        <name>Fe(2+)</name>
        <dbReference type="ChEBI" id="CHEBI:29033"/>
    </cofactor>
    <text evidence="7">Binds 1 Fe(2+) ion per subunit.</text>
</comment>
<dbReference type="PANTHER" id="PTHR11735">
    <property type="entry name" value="TRNA N6-ADENOSINE THREONYLCARBAMOYLTRANSFERASE"/>
    <property type="match status" value="1"/>
</dbReference>
<dbReference type="Proteomes" id="UP001404845">
    <property type="component" value="Unassembled WGS sequence"/>
</dbReference>
<dbReference type="GO" id="GO:0061711">
    <property type="term" value="F:tRNA N(6)-L-threonylcarbamoyladenine synthase activity"/>
    <property type="evidence" value="ECO:0007669"/>
    <property type="project" value="UniProtKB-EC"/>
</dbReference>
<evidence type="ECO:0000256" key="3">
    <source>
        <dbReference type="ARBA" id="ARBA00022723"/>
    </source>
</evidence>
<keyword evidence="3 7" id="KW-0479">Metal-binding</keyword>
<dbReference type="PANTHER" id="PTHR11735:SF6">
    <property type="entry name" value="TRNA N6-ADENOSINE THREONYLCARBAMOYLTRANSFERASE, MITOCHONDRIAL"/>
    <property type="match status" value="1"/>
</dbReference>
<protein>
    <recommendedName>
        <fullName evidence="7">tRNA N6-adenosine threonylcarbamoyltransferase</fullName>
        <ecNumber evidence="7">2.3.1.234</ecNumber>
    </recommendedName>
    <alternativeName>
        <fullName evidence="7">N6-L-threonylcarbamoyladenine synthase</fullName>
        <shortName evidence="7">t(6)A synthase</shortName>
    </alternativeName>
    <alternativeName>
        <fullName evidence="7">t(6)A37 threonylcarbamoyladenosine biosynthesis protein TsaD</fullName>
    </alternativeName>
    <alternativeName>
        <fullName evidence="7">tRNA threonylcarbamoyladenosine biosynthesis protein TsaD</fullName>
    </alternativeName>
</protein>
<organism evidence="9 10">
    <name type="scientific">Methylorubrum rhodesianum</name>
    <dbReference type="NCBI Taxonomy" id="29427"/>
    <lineage>
        <taxon>Bacteria</taxon>
        <taxon>Pseudomonadati</taxon>
        <taxon>Pseudomonadota</taxon>
        <taxon>Alphaproteobacteria</taxon>
        <taxon>Hyphomicrobiales</taxon>
        <taxon>Methylobacteriaceae</taxon>
        <taxon>Methylorubrum</taxon>
    </lineage>
</organism>
<feature type="domain" description="Gcp-like" evidence="8">
    <location>
        <begin position="27"/>
        <end position="316"/>
    </location>
</feature>
<feature type="binding site" evidence="7">
    <location>
        <position position="183"/>
    </location>
    <ligand>
        <name>substrate</name>
    </ligand>
</feature>
<dbReference type="NCBIfam" id="TIGR00329">
    <property type="entry name" value="gcp_kae1"/>
    <property type="match status" value="1"/>
</dbReference>
<sequence>MKILGIETTCDETAAAVVTLGEDERGQILANEVLSQIAEHAAYGGVVPEIAARAHVEVLDRLIARALQRAGTPLAEIDAIAVAAGPGLIGGVLIGLVTAKTLSLVARKPLLAVNHLEAHALTPRLTDGLAFPYLLLLASGGHTQLVAVKGVGDYVRLGTTIDDAIGEAFDKVAKLLGLGYPGGPEVERQAQSGDPERFALPRPMLGRRQADFSLSGLKTALRIEAERLEPLASQDVADLCASFQAAVVDVVVDRVRVALRAFADVAGHPTALVAAGGVAANGAIRRALAAQAGEVGLSFVAPPLPLCGDNGAMIAWAGLERLRLGLVDDLTVPARARWPFAEAAPAA</sequence>
<dbReference type="InterPro" id="IPR043129">
    <property type="entry name" value="ATPase_NBD"/>
</dbReference>
<feature type="binding site" evidence="7">
    <location>
        <position position="281"/>
    </location>
    <ligand>
        <name>substrate</name>
    </ligand>
</feature>
<keyword evidence="4 7" id="KW-0408">Iron</keyword>
<evidence type="ECO:0000256" key="1">
    <source>
        <dbReference type="ARBA" id="ARBA00022679"/>
    </source>
</evidence>
<feature type="binding site" evidence="7">
    <location>
        <position position="309"/>
    </location>
    <ligand>
        <name>Fe cation</name>
        <dbReference type="ChEBI" id="CHEBI:24875"/>
    </ligand>
</feature>
<comment type="function">
    <text evidence="7">Required for the formation of a threonylcarbamoyl group on adenosine at position 37 (t(6)A37) in tRNAs that read codons beginning with adenine. Is involved in the transfer of the threonylcarbamoyl moiety of threonylcarbamoyl-AMP (TC-AMP) to the N6 group of A37, together with TsaE and TsaB. TsaD likely plays a direct catalytic role in this reaction.</text>
</comment>
<comment type="subcellular location">
    <subcellularLocation>
        <location evidence="7">Cytoplasm</location>
    </subcellularLocation>
</comment>
<dbReference type="EC" id="2.3.1.234" evidence="7"/>
<dbReference type="EMBL" id="JAQYXL010000001">
    <property type="protein sequence ID" value="MEN3226802.1"/>
    <property type="molecule type" value="Genomic_DNA"/>
</dbReference>
<evidence type="ECO:0000256" key="6">
    <source>
        <dbReference type="ARBA" id="ARBA00048117"/>
    </source>
</evidence>
<name>A0ABU9Z657_9HYPH</name>
<evidence type="ECO:0000313" key="10">
    <source>
        <dbReference type="Proteomes" id="UP001404845"/>
    </source>
</evidence>
<gene>
    <name evidence="7 9" type="primary">tsaD</name>
    <name evidence="9" type="ORF">PUR21_03835</name>
</gene>
<evidence type="ECO:0000256" key="2">
    <source>
        <dbReference type="ARBA" id="ARBA00022694"/>
    </source>
</evidence>
<evidence type="ECO:0000256" key="4">
    <source>
        <dbReference type="ARBA" id="ARBA00023004"/>
    </source>
</evidence>
<reference evidence="9 10" key="1">
    <citation type="journal article" date="2023" name="PLoS ONE">
        <title>Complete genome assembly of Hawai'i environmental nontuberculous mycobacteria reveals unexpected co-isolation with methylobacteria.</title>
        <authorList>
            <person name="Hendrix J."/>
            <person name="Epperson L.E."/>
            <person name="Tong E.I."/>
            <person name="Chan Y.L."/>
            <person name="Hasan N.A."/>
            <person name="Dawrs S.N."/>
            <person name="Norton G.J."/>
            <person name="Virdi R."/>
            <person name="Crooks J.L."/>
            <person name="Chan E.D."/>
            <person name="Honda J.R."/>
            <person name="Strong M."/>
        </authorList>
    </citation>
    <scope>NUCLEOTIDE SEQUENCE [LARGE SCALE GENOMIC DNA]</scope>
    <source>
        <strain evidence="9 10">NJH_HI01</strain>
    </source>
</reference>
<dbReference type="InterPro" id="IPR022450">
    <property type="entry name" value="TsaD"/>
</dbReference>
<comment type="caution">
    <text evidence="9">The sequence shown here is derived from an EMBL/GenBank/DDBJ whole genome shotgun (WGS) entry which is preliminary data.</text>
</comment>